<evidence type="ECO:0000313" key="1">
    <source>
        <dbReference type="EMBL" id="MBX52134.1"/>
    </source>
</evidence>
<dbReference type="AlphaFoldDB" id="A0A2P2PBN3"/>
<name>A0A2P2PBN3_RHIMU</name>
<sequence length="32" mass="3707">MHLVQIVDKVMDQQCILITLSCCQEFGNKTHM</sequence>
<accession>A0A2P2PBN3</accession>
<dbReference type="EMBL" id="GGEC01071650">
    <property type="protein sequence ID" value="MBX52134.1"/>
    <property type="molecule type" value="Transcribed_RNA"/>
</dbReference>
<reference evidence="1" key="1">
    <citation type="submission" date="2018-02" db="EMBL/GenBank/DDBJ databases">
        <title>Rhizophora mucronata_Transcriptome.</title>
        <authorList>
            <person name="Meera S.P."/>
            <person name="Sreeshan A."/>
            <person name="Augustine A."/>
        </authorList>
    </citation>
    <scope>NUCLEOTIDE SEQUENCE</scope>
    <source>
        <tissue evidence="1">Leaf</tissue>
    </source>
</reference>
<protein>
    <submittedName>
        <fullName evidence="1">Uncharacterized protein</fullName>
    </submittedName>
</protein>
<organism evidence="1">
    <name type="scientific">Rhizophora mucronata</name>
    <name type="common">Asiatic mangrove</name>
    <dbReference type="NCBI Taxonomy" id="61149"/>
    <lineage>
        <taxon>Eukaryota</taxon>
        <taxon>Viridiplantae</taxon>
        <taxon>Streptophyta</taxon>
        <taxon>Embryophyta</taxon>
        <taxon>Tracheophyta</taxon>
        <taxon>Spermatophyta</taxon>
        <taxon>Magnoliopsida</taxon>
        <taxon>eudicotyledons</taxon>
        <taxon>Gunneridae</taxon>
        <taxon>Pentapetalae</taxon>
        <taxon>rosids</taxon>
        <taxon>fabids</taxon>
        <taxon>Malpighiales</taxon>
        <taxon>Rhizophoraceae</taxon>
        <taxon>Rhizophora</taxon>
    </lineage>
</organism>
<proteinExistence type="predicted"/>